<protein>
    <recommendedName>
        <fullName evidence="6">Major facilitator superfamily (MFS) profile domain-containing protein</fullName>
    </recommendedName>
</protein>
<keyword evidence="2 5" id="KW-0812">Transmembrane</keyword>
<evidence type="ECO:0000313" key="8">
    <source>
        <dbReference type="Proteomes" id="UP000661918"/>
    </source>
</evidence>
<feature type="transmembrane region" description="Helical" evidence="5">
    <location>
        <begin position="80"/>
        <end position="98"/>
    </location>
</feature>
<keyword evidence="3 5" id="KW-1133">Transmembrane helix</keyword>
<evidence type="ECO:0000256" key="5">
    <source>
        <dbReference type="SAM" id="Phobius"/>
    </source>
</evidence>
<dbReference type="InterPro" id="IPR011701">
    <property type="entry name" value="MFS"/>
</dbReference>
<evidence type="ECO:0000259" key="6">
    <source>
        <dbReference type="PROSITE" id="PS50850"/>
    </source>
</evidence>
<evidence type="ECO:0000256" key="3">
    <source>
        <dbReference type="ARBA" id="ARBA00022989"/>
    </source>
</evidence>
<dbReference type="CDD" id="cd17393">
    <property type="entry name" value="MFS_MosC_like"/>
    <property type="match status" value="1"/>
</dbReference>
<comment type="subcellular location">
    <subcellularLocation>
        <location evidence="1">Membrane</location>
        <topology evidence="1">Multi-pass membrane protein</topology>
    </subcellularLocation>
</comment>
<evidence type="ECO:0000256" key="2">
    <source>
        <dbReference type="ARBA" id="ARBA00022692"/>
    </source>
</evidence>
<evidence type="ECO:0000313" key="7">
    <source>
        <dbReference type="EMBL" id="GGM17363.1"/>
    </source>
</evidence>
<dbReference type="Pfam" id="PF07690">
    <property type="entry name" value="MFS_1"/>
    <property type="match status" value="1"/>
</dbReference>
<feature type="transmembrane region" description="Helical" evidence="5">
    <location>
        <begin position="281"/>
        <end position="299"/>
    </location>
</feature>
<dbReference type="Proteomes" id="UP000661918">
    <property type="component" value="Unassembled WGS sequence"/>
</dbReference>
<dbReference type="EMBL" id="BMOM01000028">
    <property type="protein sequence ID" value="GGM17363.1"/>
    <property type="molecule type" value="Genomic_DNA"/>
</dbReference>
<dbReference type="Gene3D" id="1.20.1250.20">
    <property type="entry name" value="MFS general substrate transporter like domains"/>
    <property type="match status" value="2"/>
</dbReference>
<reference evidence="8" key="1">
    <citation type="journal article" date="2019" name="Int. J. Syst. Evol. Microbiol.">
        <title>The Global Catalogue of Microorganisms (GCM) 10K type strain sequencing project: providing services to taxonomists for standard genome sequencing and annotation.</title>
        <authorList>
            <consortium name="The Broad Institute Genomics Platform"/>
            <consortium name="The Broad Institute Genome Sequencing Center for Infectious Disease"/>
            <person name="Wu L."/>
            <person name="Ma J."/>
        </authorList>
    </citation>
    <scope>NUCLEOTIDE SEQUENCE [LARGE SCALE GENOMIC DNA]</scope>
    <source>
        <strain evidence="8">JCM 15443</strain>
    </source>
</reference>
<feature type="domain" description="Major facilitator superfamily (MFS) profile" evidence="6">
    <location>
        <begin position="189"/>
        <end position="373"/>
    </location>
</feature>
<keyword evidence="8" id="KW-1185">Reference proteome</keyword>
<dbReference type="InterPro" id="IPR051788">
    <property type="entry name" value="MFS_Transporter"/>
</dbReference>
<feature type="transmembrane region" description="Helical" evidence="5">
    <location>
        <begin position="143"/>
        <end position="165"/>
    </location>
</feature>
<name>A0ABQ2GXR6_9DEIO</name>
<organism evidence="7 8">
    <name type="scientific">Deinococcus aerophilus</name>
    <dbReference type="NCBI Taxonomy" id="522488"/>
    <lineage>
        <taxon>Bacteria</taxon>
        <taxon>Thermotogati</taxon>
        <taxon>Deinococcota</taxon>
        <taxon>Deinococci</taxon>
        <taxon>Deinococcales</taxon>
        <taxon>Deinococcaceae</taxon>
        <taxon>Deinococcus</taxon>
    </lineage>
</organism>
<dbReference type="SUPFAM" id="SSF103473">
    <property type="entry name" value="MFS general substrate transporter"/>
    <property type="match status" value="1"/>
</dbReference>
<evidence type="ECO:0000256" key="4">
    <source>
        <dbReference type="ARBA" id="ARBA00023136"/>
    </source>
</evidence>
<proteinExistence type="predicted"/>
<sequence>MAGAGFAHWVIRIPTLKAQLGLSERDLGFALLGVAAGAMTLLPLTPSLLKRYGTRTLVGGAVAAYALCLALPALSSSLLGLFAALLLLGAATGTLDVAMNAQASLVEQRLARPVMSSFHAAFSVGGLSGTVLGGLMVSFTAAWVHLLAVALATACLGALALPHLLTTAPEELPVTAPPSPGNRWRLPRTLLLLGVLGFCAVFTEGSVNDWSAVYLQQLALSSGGQVALGFALFSLAMAFGRLVGDGLCDRLGAARLLRLGALLATVGFLICVLAGSPVVGALGFLLVGLGNAAMFPLIVSAAGRLPSLPAGAGVAFVSVFGYSGFLVGPPLIGLTAHHTGLRFGFLLAAAITLLVCVLASTLSAVPQQQPEEV</sequence>
<feature type="transmembrane region" description="Helical" evidence="5">
    <location>
        <begin position="27"/>
        <end position="44"/>
    </location>
</feature>
<feature type="transmembrane region" description="Helical" evidence="5">
    <location>
        <begin position="223"/>
        <end position="244"/>
    </location>
</feature>
<evidence type="ECO:0000256" key="1">
    <source>
        <dbReference type="ARBA" id="ARBA00004141"/>
    </source>
</evidence>
<dbReference type="PROSITE" id="PS50850">
    <property type="entry name" value="MFS"/>
    <property type="match status" value="1"/>
</dbReference>
<feature type="transmembrane region" description="Helical" evidence="5">
    <location>
        <begin position="56"/>
        <end position="74"/>
    </location>
</feature>
<dbReference type="InterPro" id="IPR036259">
    <property type="entry name" value="MFS_trans_sf"/>
</dbReference>
<dbReference type="PANTHER" id="PTHR23514:SF13">
    <property type="entry name" value="INNER MEMBRANE PROTEIN YBJJ"/>
    <property type="match status" value="1"/>
</dbReference>
<comment type="caution">
    <text evidence="7">The sequence shown here is derived from an EMBL/GenBank/DDBJ whole genome shotgun (WGS) entry which is preliminary data.</text>
</comment>
<dbReference type="InterPro" id="IPR020846">
    <property type="entry name" value="MFS_dom"/>
</dbReference>
<dbReference type="PANTHER" id="PTHR23514">
    <property type="entry name" value="BYPASS OF STOP CODON PROTEIN 6"/>
    <property type="match status" value="1"/>
</dbReference>
<feature type="transmembrane region" description="Helical" evidence="5">
    <location>
        <begin position="311"/>
        <end position="332"/>
    </location>
</feature>
<feature type="transmembrane region" description="Helical" evidence="5">
    <location>
        <begin position="186"/>
        <end position="203"/>
    </location>
</feature>
<gene>
    <name evidence="7" type="ORF">GCM10010841_27040</name>
</gene>
<keyword evidence="4 5" id="KW-0472">Membrane</keyword>
<feature type="transmembrane region" description="Helical" evidence="5">
    <location>
        <begin position="256"/>
        <end position="275"/>
    </location>
</feature>
<feature type="transmembrane region" description="Helical" evidence="5">
    <location>
        <begin position="118"/>
        <end position="137"/>
    </location>
</feature>
<accession>A0ABQ2GXR6</accession>
<feature type="transmembrane region" description="Helical" evidence="5">
    <location>
        <begin position="344"/>
        <end position="365"/>
    </location>
</feature>